<dbReference type="PRINTS" id="PR00503">
    <property type="entry name" value="BROMODOMAIN"/>
</dbReference>
<evidence type="ECO:0000313" key="4">
    <source>
        <dbReference type="EMBL" id="KOB64447.1"/>
    </source>
</evidence>
<organism evidence="4 5">
    <name type="scientific">Operophtera brumata</name>
    <name type="common">Winter moth</name>
    <name type="synonym">Phalaena brumata</name>
    <dbReference type="NCBI Taxonomy" id="104452"/>
    <lineage>
        <taxon>Eukaryota</taxon>
        <taxon>Metazoa</taxon>
        <taxon>Ecdysozoa</taxon>
        <taxon>Arthropoda</taxon>
        <taxon>Hexapoda</taxon>
        <taxon>Insecta</taxon>
        <taxon>Pterygota</taxon>
        <taxon>Neoptera</taxon>
        <taxon>Endopterygota</taxon>
        <taxon>Lepidoptera</taxon>
        <taxon>Glossata</taxon>
        <taxon>Ditrysia</taxon>
        <taxon>Geometroidea</taxon>
        <taxon>Geometridae</taxon>
        <taxon>Larentiinae</taxon>
        <taxon>Operophtera</taxon>
    </lineage>
</organism>
<proteinExistence type="predicted"/>
<dbReference type="EMBL" id="JTDY01008691">
    <property type="protein sequence ID" value="KOB64447.1"/>
    <property type="molecule type" value="Genomic_DNA"/>
</dbReference>
<dbReference type="SUPFAM" id="SSF47370">
    <property type="entry name" value="Bromodomain"/>
    <property type="match status" value="1"/>
</dbReference>
<feature type="domain" description="Bromo" evidence="3">
    <location>
        <begin position="1"/>
        <end position="38"/>
    </location>
</feature>
<evidence type="ECO:0000313" key="5">
    <source>
        <dbReference type="Proteomes" id="UP000037510"/>
    </source>
</evidence>
<dbReference type="InterPro" id="IPR037800">
    <property type="entry name" value="GCN5"/>
</dbReference>
<dbReference type="Proteomes" id="UP000037510">
    <property type="component" value="Unassembled WGS sequence"/>
</dbReference>
<dbReference type="GO" id="GO:0140672">
    <property type="term" value="C:ATAC complex"/>
    <property type="evidence" value="ECO:0007669"/>
    <property type="project" value="TreeGrafter"/>
</dbReference>
<dbReference type="GO" id="GO:0010484">
    <property type="term" value="F:histone H3 acetyltransferase activity"/>
    <property type="evidence" value="ECO:0007669"/>
    <property type="project" value="TreeGrafter"/>
</dbReference>
<name>A0A0L7KMB4_OPEBR</name>
<dbReference type="PANTHER" id="PTHR45750">
    <property type="entry name" value="GH11602P"/>
    <property type="match status" value="1"/>
</dbReference>
<feature type="non-terminal residue" evidence="4">
    <location>
        <position position="60"/>
    </location>
</feature>
<keyword evidence="5" id="KW-1185">Reference proteome</keyword>
<reference evidence="4 5" key="1">
    <citation type="journal article" date="2015" name="Genome Biol. Evol.">
        <title>The genome of winter moth (Operophtera brumata) provides a genomic perspective on sexual dimorphism and phenology.</title>
        <authorList>
            <person name="Derks M.F."/>
            <person name="Smit S."/>
            <person name="Salis L."/>
            <person name="Schijlen E."/>
            <person name="Bossers A."/>
            <person name="Mateman C."/>
            <person name="Pijl A.S."/>
            <person name="de Ridder D."/>
            <person name="Groenen M.A."/>
            <person name="Visser M.E."/>
            <person name="Megens H.J."/>
        </authorList>
    </citation>
    <scope>NUCLEOTIDE SEQUENCE [LARGE SCALE GENOMIC DNA]</scope>
    <source>
        <strain evidence="4">WM2013NL</strain>
        <tissue evidence="4">Head and thorax</tissue>
    </source>
</reference>
<evidence type="ECO:0000259" key="3">
    <source>
        <dbReference type="PROSITE" id="PS50014"/>
    </source>
</evidence>
<dbReference type="InterPro" id="IPR001487">
    <property type="entry name" value="Bromodomain"/>
</dbReference>
<evidence type="ECO:0000256" key="1">
    <source>
        <dbReference type="ARBA" id="ARBA00023117"/>
    </source>
</evidence>
<gene>
    <name evidence="4" type="ORF">OBRU01_24279</name>
</gene>
<comment type="caution">
    <text evidence="4">The sequence shown here is derived from an EMBL/GenBank/DDBJ whole genome shotgun (WGS) entry which is preliminary data.</text>
</comment>
<dbReference type="Gene3D" id="1.20.920.10">
    <property type="entry name" value="Bromodomain-like"/>
    <property type="match status" value="1"/>
</dbReference>
<dbReference type="InterPro" id="IPR036427">
    <property type="entry name" value="Bromodomain-like_sf"/>
</dbReference>
<dbReference type="AlphaFoldDB" id="A0A0L7KMB4"/>
<dbReference type="GO" id="GO:0045944">
    <property type="term" value="P:positive regulation of transcription by RNA polymerase II"/>
    <property type="evidence" value="ECO:0007669"/>
    <property type="project" value="TreeGrafter"/>
</dbReference>
<dbReference type="PANTHER" id="PTHR45750:SF3">
    <property type="entry name" value="HISTONE ACETYLTRANSFERASE"/>
    <property type="match status" value="1"/>
</dbReference>
<protein>
    <submittedName>
        <fullName evidence="4">Putative GCN5</fullName>
    </submittedName>
</protein>
<accession>A0A0L7KMB4</accession>
<dbReference type="PROSITE" id="PS50014">
    <property type="entry name" value="BROMODOMAIN_2"/>
    <property type="match status" value="1"/>
</dbReference>
<evidence type="ECO:0000256" key="2">
    <source>
        <dbReference type="PROSITE-ProRule" id="PRU00035"/>
    </source>
</evidence>
<dbReference type="Pfam" id="PF00439">
    <property type="entry name" value="Bromodomain"/>
    <property type="match status" value="1"/>
</dbReference>
<sequence length="60" mass="7290">MGERLKSRYYVSRRLFVADLTRICTNCRLYNSPETDYYRCANALEKYFHSKMKEVGLWDK</sequence>
<keyword evidence="1 2" id="KW-0103">Bromodomain</keyword>
<dbReference type="STRING" id="104452.A0A0L7KMB4"/>